<keyword evidence="2" id="KW-1185">Reference proteome</keyword>
<evidence type="ECO:0000313" key="1">
    <source>
        <dbReference type="EMBL" id="MCH6165200.1"/>
    </source>
</evidence>
<sequence>MTPEVLAQQALELLTLEPPVLHISAQGDAFVGVPLWLWIDDRGASAGPVSATATAGAASVTAVGRLTTVEWTMGPAGATVRCLGPGTPWTGQDGPSPDCGYIYEQRSLPERTDGTGRWTITATSVWTVTWSGTTNGSPVDGEQIVRVSTDTSLAVGEVQVLVGGDGQ</sequence>
<reference evidence="1 2" key="1">
    <citation type="submission" date="2022-03" db="EMBL/GenBank/DDBJ databases">
        <title>Pseudonocardia alaer sp. nov., a novel actinomycete isolated from reed forest soil.</title>
        <authorList>
            <person name="Wang L."/>
        </authorList>
    </citation>
    <scope>NUCLEOTIDE SEQUENCE [LARGE SCALE GENOMIC DNA]</scope>
    <source>
        <strain evidence="1 2">Y-16303</strain>
    </source>
</reference>
<dbReference type="EMBL" id="JAKXMK010000004">
    <property type="protein sequence ID" value="MCH6165200.1"/>
    <property type="molecule type" value="Genomic_DNA"/>
</dbReference>
<dbReference type="RefSeq" id="WP_241035232.1">
    <property type="nucleotide sequence ID" value="NZ_BAAAJF010000018.1"/>
</dbReference>
<gene>
    <name evidence="1" type="ORF">MMF94_05850</name>
</gene>
<accession>A0ABS9T9I8</accession>
<organism evidence="1 2">
    <name type="scientific">Pseudonocardia alaniniphila</name>
    <dbReference type="NCBI Taxonomy" id="75291"/>
    <lineage>
        <taxon>Bacteria</taxon>
        <taxon>Bacillati</taxon>
        <taxon>Actinomycetota</taxon>
        <taxon>Actinomycetes</taxon>
        <taxon>Pseudonocardiales</taxon>
        <taxon>Pseudonocardiaceae</taxon>
        <taxon>Pseudonocardia</taxon>
    </lineage>
</organism>
<evidence type="ECO:0008006" key="3">
    <source>
        <dbReference type="Google" id="ProtNLM"/>
    </source>
</evidence>
<protein>
    <recommendedName>
        <fullName evidence="3">ATP/GTP-binding protein</fullName>
    </recommendedName>
</protein>
<evidence type="ECO:0000313" key="2">
    <source>
        <dbReference type="Proteomes" id="UP001299970"/>
    </source>
</evidence>
<dbReference type="Proteomes" id="UP001299970">
    <property type="component" value="Unassembled WGS sequence"/>
</dbReference>
<comment type="caution">
    <text evidence="1">The sequence shown here is derived from an EMBL/GenBank/DDBJ whole genome shotgun (WGS) entry which is preliminary data.</text>
</comment>
<name>A0ABS9T9I8_9PSEU</name>
<proteinExistence type="predicted"/>